<gene>
    <name evidence="2" type="ORF">SAMN05660862_1679</name>
</gene>
<dbReference type="EMBL" id="FXAU01000002">
    <property type="protein sequence ID" value="SMG24738.1"/>
    <property type="molecule type" value="Genomic_DNA"/>
</dbReference>
<accession>A0A1X7JA69</accession>
<name>A0A1X7JA69_9SPHI</name>
<dbReference type="Proteomes" id="UP000192980">
    <property type="component" value="Unassembled WGS sequence"/>
</dbReference>
<dbReference type="RefSeq" id="WP_144036526.1">
    <property type="nucleotide sequence ID" value="NZ_FXAU01000002.1"/>
</dbReference>
<proteinExistence type="predicted"/>
<keyword evidence="3" id="KW-1185">Reference proteome</keyword>
<feature type="chain" id="PRO_5012530331" evidence="1">
    <location>
        <begin position="30"/>
        <end position="498"/>
    </location>
</feature>
<dbReference type="STRING" id="561061.SAMN05660862_1679"/>
<reference evidence="2 3" key="1">
    <citation type="submission" date="2017-04" db="EMBL/GenBank/DDBJ databases">
        <authorList>
            <person name="Afonso C.L."/>
            <person name="Miller P.J."/>
            <person name="Scott M.A."/>
            <person name="Spackman E."/>
            <person name="Goraichik I."/>
            <person name="Dimitrov K.M."/>
            <person name="Suarez D.L."/>
            <person name="Swayne D.E."/>
        </authorList>
    </citation>
    <scope>NUCLEOTIDE SEQUENCE [LARGE SCALE GENOMIC DNA]</scope>
    <source>
        <strain evidence="2 3">DSM 22418</strain>
    </source>
</reference>
<feature type="signal peptide" evidence="1">
    <location>
        <begin position="1"/>
        <end position="29"/>
    </location>
</feature>
<evidence type="ECO:0000313" key="3">
    <source>
        <dbReference type="Proteomes" id="UP000192980"/>
    </source>
</evidence>
<dbReference type="OrthoDB" id="633728at2"/>
<organism evidence="2 3">
    <name type="scientific">Sphingobacterium psychroaquaticum</name>
    <dbReference type="NCBI Taxonomy" id="561061"/>
    <lineage>
        <taxon>Bacteria</taxon>
        <taxon>Pseudomonadati</taxon>
        <taxon>Bacteroidota</taxon>
        <taxon>Sphingobacteriia</taxon>
        <taxon>Sphingobacteriales</taxon>
        <taxon>Sphingobacteriaceae</taxon>
        <taxon>Sphingobacterium</taxon>
    </lineage>
</organism>
<sequence length="498" mass="55626">MKMNATKSLSLYMLLFLCLIVCCSNTVSSKEKMNTGRKQQYSSDTSMRYISNGRLKLGIDLALGGAVTYLSDKANGGENMINSYDWGRQIQMSYYSGPWPYIGPNGERPTPEWEGLGWNPIQSGDAGGHRSRIISFEYKGKNAMLVRSIPMQWPHKTGVPGECVFECLYTLRDNVIDMKATIHNNRSDKTQYMAGSQEMPAVYTNGKWYKLVSYLGDKPFEDKPVTTIVDKNDKKGWPWVHFYTPEKWVALLDEKGYGIGVFQPEVLTFNGGFHPNDAHKGFGGEKGVQTGHVAPIGRQILDYNITWAYETALILGTLNDIRGYAKKHGQQSGAMEWSFLQNRNNWYYHGEIKDSGFPLQGGLDISFKKNAALVGPVTFWNATAHSHLEIDGTFKSTDGQVLVEVEIQPVSNSDFTDWLNWSEGASSVEAENKAKATSFSKKAALSLQQTLSADGERKKYRIDLSTLTGYNGAMKSLRIKFLNDGHAKVSNIKLTNGK</sequence>
<dbReference type="AlphaFoldDB" id="A0A1X7JA69"/>
<protein>
    <submittedName>
        <fullName evidence="2">Uncharacterized protein</fullName>
    </submittedName>
</protein>
<keyword evidence="1" id="KW-0732">Signal</keyword>
<evidence type="ECO:0000256" key="1">
    <source>
        <dbReference type="SAM" id="SignalP"/>
    </source>
</evidence>
<evidence type="ECO:0000313" key="2">
    <source>
        <dbReference type="EMBL" id="SMG24738.1"/>
    </source>
</evidence>